<name>A0A0L8KTZ4_9ACTN</name>
<keyword evidence="2" id="KW-1185">Reference proteome</keyword>
<accession>A0A0L8KTZ4</accession>
<dbReference type="EMBL" id="LGUS01000222">
    <property type="protein sequence ID" value="KOG29372.1"/>
    <property type="molecule type" value="Genomic_DNA"/>
</dbReference>
<protein>
    <submittedName>
        <fullName evidence="1">Uncharacterized protein</fullName>
    </submittedName>
</protein>
<reference evidence="2" key="1">
    <citation type="submission" date="2015-07" db="EMBL/GenBank/DDBJ databases">
        <authorList>
            <person name="Ju K.-S."/>
            <person name="Doroghazi J.R."/>
            <person name="Metcalf W.W."/>
        </authorList>
    </citation>
    <scope>NUCLEOTIDE SEQUENCE [LARGE SCALE GENOMIC DNA]</scope>
    <source>
        <strain evidence="2">NRRL 2290</strain>
    </source>
</reference>
<gene>
    <name evidence="1" type="ORF">ADK37_37385</name>
</gene>
<comment type="caution">
    <text evidence="1">The sequence shown here is derived from an EMBL/GenBank/DDBJ whole genome shotgun (WGS) entry which is preliminary data.</text>
</comment>
<sequence length="1462" mass="159199">MTHELETLALSRMVALLHGAGQSRRVYQVFESDRWLLLHLRDPKQGWAGYASDLTLAFDSLDRDIARGSAPAGESVLRLVRLCMIRSALTSSTDIPEGVLHGAVRSGAWQGEDITSAIERYADRNRQASAYVSLLRSSMDTEGRTSVQRALTALAFVRPDQMPTAELLCGIPLLGPPDRGAVADRLALCRMEPLGRFALRGRGSGPGVLSAVAVVKMMAEVPEARRPALVKKAVDTLLEEADRISRNAQAEYADPLDTATTLQDVATADLTEVTYGDYRRRPRVLAALATAAEFLPAYPSPDDLPAAFASCVGSATSAEEWSAFSASCAAGLHEAGVPWEPPAYVQAACYTSPLWRRDQDRLWWQWQVLLRSSLSKEGPQWEDERDHIGYLTLEEVQSGWVQRALGALKATGGSGLPAAPPLPPIVPTPQQNEETPAESGSLAMDAVMRSAAPFVAAMSVALSGKRAETVDEFIPAVFDDGLLDVQLLSLDNAVRNEQLDPELAGRTMGGLLRHALDSAHRAGGMRSAWTSVDTELITAADLTPVVDFVLGLPTEPERNHASGLFQSHEAEVRDVPLLAALETVVDHLDTRGAVRLADALLSVRSTPVRNRGLNILATRLPRETIERILALSWRPGDSREQVWALREIAAGCPADATERAVIEKMAVAAADGIEDGWAYADALLNSPGGNDHNAAAVIASPEVLAAVRRLSVNNRTDALCGLCRHAGRDQTVPAALFEEILKLPAVNAFGTYSWRAVALVTCAESLDAAMAGQALDSAMELPERFTGGSSEAWGRDWTTEFLRATVVHALAPALSPSDARRAFDYAKGLPYLAREPLFRTLAKTADAALARLLFDHTVECYRGYLQLDDSAPPREVEQVVSMEEPAVFLMHRQVQSAEIIAAVVDRLDGARRAVAAEVAMGFSASGPCAWLGAAVLNHLQERDEVNVPLLTGAALADAYGYVTEDPARIDLLIDLLPHADRHTVERQAELAEFVAPRFPDLSEPFLDEARQRSLDPHDLAEYRRLTGEDHLSRLGQESSDGLPQAEARRRMADWILSPFARRLRNDVLREMLLASPVLSRIHALSRLSEVLPEKFHTDVLTASVRQLVDHAPRLGEDDLAALTQVVEHLPGAERGVFLDVVAALPEAESRSAAAVEAEFLEEIYQDWGGFLRPHPRYEENSRSVVAQLIGSQLRGERFRSSVHFMTSRVRFLAQLAPYLPQDDVMRAVLLLRDFPEPERAEGLAVLLPVADETTARLVHAEVQSLESRFARLWVLWRAQDALRDAGTDTIAPAEENVASFDTPSSVGAAALLMTGHLGADRTFDIILDQAGKAGAAGDDEALLKLMTLAVRIGKEARDRKRLSDLPARLSTPKARYQALLMFGRAGMRLSDCLHADGEDGGEAVALLTAVSLRLSELSTQPRTQFLRALSGEMAALTGFLDSSEQLALARIIRQVCDQWRWP</sequence>
<dbReference type="RefSeq" id="WP_030044231.1">
    <property type="nucleotide sequence ID" value="NZ_KL575644.1"/>
</dbReference>
<organism evidence="1 2">
    <name type="scientific">Streptomyces resistomycificus</name>
    <dbReference type="NCBI Taxonomy" id="67356"/>
    <lineage>
        <taxon>Bacteria</taxon>
        <taxon>Bacillati</taxon>
        <taxon>Actinomycetota</taxon>
        <taxon>Actinomycetes</taxon>
        <taxon>Kitasatosporales</taxon>
        <taxon>Streptomycetaceae</taxon>
        <taxon>Streptomyces</taxon>
        <taxon>Streptomyces aurantiacus group</taxon>
    </lineage>
</organism>
<evidence type="ECO:0000313" key="2">
    <source>
        <dbReference type="Proteomes" id="UP000037251"/>
    </source>
</evidence>
<dbReference type="PATRIC" id="fig|67356.5.peg.8002"/>
<proteinExistence type="predicted"/>
<evidence type="ECO:0000313" key="1">
    <source>
        <dbReference type="EMBL" id="KOG29372.1"/>
    </source>
</evidence>
<dbReference type="Proteomes" id="UP000037251">
    <property type="component" value="Unassembled WGS sequence"/>
</dbReference>